<accession>A0A1F6W2M8</accession>
<dbReference type="Proteomes" id="UP000179275">
    <property type="component" value="Unassembled WGS sequence"/>
</dbReference>
<feature type="transmembrane region" description="Helical" evidence="1">
    <location>
        <begin position="38"/>
        <end position="55"/>
    </location>
</feature>
<dbReference type="STRING" id="1801756.A3C67_01700"/>
<keyword evidence="1" id="KW-0472">Membrane</keyword>
<keyword evidence="1" id="KW-1133">Transmembrane helix</keyword>
<comment type="caution">
    <text evidence="2">The sequence shown here is derived from an EMBL/GenBank/DDBJ whole genome shotgun (WGS) entry which is preliminary data.</text>
</comment>
<evidence type="ECO:0000313" key="3">
    <source>
        <dbReference type="Proteomes" id="UP000179275"/>
    </source>
</evidence>
<proteinExistence type="predicted"/>
<gene>
    <name evidence="2" type="ORF">A3C67_01700</name>
</gene>
<dbReference type="AlphaFoldDB" id="A0A1F6W2M8"/>
<organism evidence="2 3">
    <name type="scientific">Candidatus Nomurabacteria bacterium RIFCSPHIGHO2_02_FULL_42_19</name>
    <dbReference type="NCBI Taxonomy" id="1801756"/>
    <lineage>
        <taxon>Bacteria</taxon>
        <taxon>Candidatus Nomuraibacteriota</taxon>
    </lineage>
</organism>
<evidence type="ECO:0000313" key="2">
    <source>
        <dbReference type="EMBL" id="OGI76139.1"/>
    </source>
</evidence>
<evidence type="ECO:0000256" key="1">
    <source>
        <dbReference type="SAM" id="Phobius"/>
    </source>
</evidence>
<keyword evidence="1" id="KW-0812">Transmembrane</keyword>
<name>A0A1F6W2M8_9BACT</name>
<protein>
    <submittedName>
        <fullName evidence="2">Uncharacterized protein</fullName>
    </submittedName>
</protein>
<reference evidence="2 3" key="1">
    <citation type="journal article" date="2016" name="Nat. Commun.">
        <title>Thousands of microbial genomes shed light on interconnected biogeochemical processes in an aquifer system.</title>
        <authorList>
            <person name="Anantharaman K."/>
            <person name="Brown C.T."/>
            <person name="Hug L.A."/>
            <person name="Sharon I."/>
            <person name="Castelle C.J."/>
            <person name="Probst A.J."/>
            <person name="Thomas B.C."/>
            <person name="Singh A."/>
            <person name="Wilkins M.J."/>
            <person name="Karaoz U."/>
            <person name="Brodie E.L."/>
            <person name="Williams K.H."/>
            <person name="Hubbard S.S."/>
            <person name="Banfield J.F."/>
        </authorList>
    </citation>
    <scope>NUCLEOTIDE SEQUENCE [LARGE SCALE GENOMIC DNA]</scope>
</reference>
<dbReference type="EMBL" id="MFUG01000009">
    <property type="protein sequence ID" value="OGI76139.1"/>
    <property type="molecule type" value="Genomic_DNA"/>
</dbReference>
<sequence>MTKNNFVSVASFIFLIVGVMHALRLFNGWEVQLGGLLVPMWASWVAVLLAAYLTFQGFHLSKKP</sequence>